<sequence length="742" mass="79327">MNNKISILAASVASALVLAGCGSSSDSGDKDKPVFGDFQGVVNKGIVANAQVTVCEATSTDCSDEEAFMATVTTDVRGHYRIENAPAGVPLLVMAKADANTLMTCDVAQCGDGVAFGDKFHPGADFELKAATPGVAAKATDLVVNVTSLTDIAAGQAIAEAGSQGIGANTIRRSNDVVRQAFNLDENINQVGAVDLTDAEQMANASTQDQLAAVYSASVYQAQVENPELDMAELIEAESSDSYRIDTDILREVIGAAGDVTETVDEHHDDLDMTGIEEGVNDADSNVDDIEQGGGTIVPDPDLPDEEIDEVEAAKKFVGDVRSVVASVSEGGDLNNALHHFAEKFEGLEEIVGDDMAVILEKVEYSAIAIAEAYEEGSHPNVEIDSGKNTYSITGIDGVTFVATIDEVDFDWSESEGCDGDWNDNYSCTEQGYAELDLSIDELAVTENATQLSATGSAIIKGAQLDSDYERDQSCDAGVGYCEGETEYSEQLAADQVEFNLVDASISNGEASFVGSIELAVKGLRFAFEDEYGHYNDWNDWNNDYSYEFEYVEITAESIRFALDGALNHGGEFAEIGLLANLNNELGFVFKEQTCDIWQGVVDRDCEESRSSETEDSYVKALVQASAAVDVDTANNENVPASISLKVERAEFDRVDASVNVLHQDTTTLIEAALGIYDREGEYEAITAKNFDGSVVMTLDMDDNGRLIGNIAVEGVHAADIEEASNGMITIRYINGDFESIL</sequence>
<evidence type="ECO:0000256" key="1">
    <source>
        <dbReference type="SAM" id="SignalP"/>
    </source>
</evidence>
<organism evidence="2 3">
    <name type="scientific">Ferrimonas marina</name>
    <dbReference type="NCBI Taxonomy" id="299255"/>
    <lineage>
        <taxon>Bacteria</taxon>
        <taxon>Pseudomonadati</taxon>
        <taxon>Pseudomonadota</taxon>
        <taxon>Gammaproteobacteria</taxon>
        <taxon>Alteromonadales</taxon>
        <taxon>Ferrimonadaceae</taxon>
        <taxon>Ferrimonas</taxon>
    </lineage>
</organism>
<evidence type="ECO:0008006" key="4">
    <source>
        <dbReference type="Google" id="ProtNLM"/>
    </source>
</evidence>
<keyword evidence="3" id="KW-1185">Reference proteome</keyword>
<dbReference type="OrthoDB" id="9758209at2"/>
<reference evidence="2 3" key="1">
    <citation type="submission" date="2016-11" db="EMBL/GenBank/DDBJ databases">
        <authorList>
            <person name="Jaros S."/>
            <person name="Januszkiewicz K."/>
            <person name="Wedrychowicz H."/>
        </authorList>
    </citation>
    <scope>NUCLEOTIDE SEQUENCE [LARGE SCALE GENOMIC DNA]</scope>
    <source>
        <strain evidence="2 3">DSM 16917</strain>
    </source>
</reference>
<accession>A0A1M5YCC5</accession>
<dbReference type="PROSITE" id="PS51257">
    <property type="entry name" value="PROKAR_LIPOPROTEIN"/>
    <property type="match status" value="1"/>
</dbReference>
<evidence type="ECO:0000313" key="2">
    <source>
        <dbReference type="EMBL" id="SHI09559.1"/>
    </source>
</evidence>
<feature type="signal peptide" evidence="1">
    <location>
        <begin position="1"/>
        <end position="19"/>
    </location>
</feature>
<dbReference type="EMBL" id="FQXG01000007">
    <property type="protein sequence ID" value="SHI09559.1"/>
    <property type="molecule type" value="Genomic_DNA"/>
</dbReference>
<gene>
    <name evidence="2" type="ORF">SAMN02745129_4065</name>
</gene>
<keyword evidence="1" id="KW-0732">Signal</keyword>
<proteinExistence type="predicted"/>
<name>A0A1M5YCC5_9GAMM</name>
<dbReference type="Proteomes" id="UP000184268">
    <property type="component" value="Unassembled WGS sequence"/>
</dbReference>
<feature type="chain" id="PRO_5009915269" description="Carboxypeptidase regulatory-like domain-containing protein" evidence="1">
    <location>
        <begin position="20"/>
        <end position="742"/>
    </location>
</feature>
<dbReference type="AlphaFoldDB" id="A0A1M5YCC5"/>
<dbReference type="RefSeq" id="WP_067663815.1">
    <property type="nucleotide sequence ID" value="NZ_FQXG01000007.1"/>
</dbReference>
<dbReference type="STRING" id="299255.SAMN02745129_4065"/>
<evidence type="ECO:0000313" key="3">
    <source>
        <dbReference type="Proteomes" id="UP000184268"/>
    </source>
</evidence>
<protein>
    <recommendedName>
        <fullName evidence="4">Carboxypeptidase regulatory-like domain-containing protein</fullName>
    </recommendedName>
</protein>